<dbReference type="EMBL" id="LWDG02000061">
    <property type="protein sequence ID" value="KAE8270154.1"/>
    <property type="molecule type" value="Genomic_DNA"/>
</dbReference>
<dbReference type="AlphaFoldDB" id="A0A8X7NBD8"/>
<comment type="caution">
    <text evidence="2">The sequence shown here is derived from an EMBL/GenBank/DDBJ whole genome shotgun (WGS) entry which is preliminary data.</text>
</comment>
<organism evidence="2 3">
    <name type="scientific">Tilletia walkeri</name>
    <dbReference type="NCBI Taxonomy" id="117179"/>
    <lineage>
        <taxon>Eukaryota</taxon>
        <taxon>Fungi</taxon>
        <taxon>Dikarya</taxon>
        <taxon>Basidiomycota</taxon>
        <taxon>Ustilaginomycotina</taxon>
        <taxon>Exobasidiomycetes</taxon>
        <taxon>Tilletiales</taxon>
        <taxon>Tilletiaceae</taxon>
        <taxon>Tilletia</taxon>
    </lineage>
</organism>
<reference evidence="2" key="1">
    <citation type="submission" date="2016-04" db="EMBL/GenBank/DDBJ databases">
        <authorList>
            <person name="Nguyen H.D."/>
            <person name="Samba Siva P."/>
            <person name="Cullis J."/>
            <person name="Levesque C.A."/>
            <person name="Hambleton S."/>
        </authorList>
    </citation>
    <scope>NUCLEOTIDE SEQUENCE</scope>
    <source>
        <strain evidence="2">DAOMC 236422</strain>
    </source>
</reference>
<protein>
    <submittedName>
        <fullName evidence="2">Uncharacterized protein</fullName>
    </submittedName>
</protein>
<name>A0A8X7NBD8_9BASI</name>
<evidence type="ECO:0000313" key="3">
    <source>
        <dbReference type="Proteomes" id="UP000078113"/>
    </source>
</evidence>
<dbReference type="Proteomes" id="UP000078113">
    <property type="component" value="Unassembled WGS sequence"/>
</dbReference>
<feature type="region of interest" description="Disordered" evidence="1">
    <location>
        <begin position="71"/>
        <end position="129"/>
    </location>
</feature>
<accession>A0A8X7NBD8</accession>
<evidence type="ECO:0000256" key="1">
    <source>
        <dbReference type="SAM" id="MobiDB-lite"/>
    </source>
</evidence>
<sequence length="186" mass="20323">MVALLRLPRTGATLQELVLELGEWEPNWRVQYKVPLRSSNAPSTTLPATTPTTPASVFTPAVTRLLQPTMGRSASAPTTPAATNIIPSRAAPSSSFAPKPMSKFAAAYDPTRVIPAQNGQPRRYRPPGKDTVMDHALTVGGIISTLSTIISFLKFELWLQTTTDMRNTPGTVLLRRMETEEIWTPP</sequence>
<feature type="compositionally biased region" description="Low complexity" evidence="1">
    <location>
        <begin position="73"/>
        <end position="102"/>
    </location>
</feature>
<reference evidence="2" key="2">
    <citation type="journal article" date="2019" name="IMA Fungus">
        <title>Genome sequencing and comparison of five Tilletia species to identify candidate genes for the detection of regulated species infecting wheat.</title>
        <authorList>
            <person name="Nguyen H.D.T."/>
            <person name="Sultana T."/>
            <person name="Kesanakurti P."/>
            <person name="Hambleton S."/>
        </authorList>
    </citation>
    <scope>NUCLEOTIDE SEQUENCE</scope>
    <source>
        <strain evidence="2">DAOMC 236422</strain>
    </source>
</reference>
<gene>
    <name evidence="2" type="ORF">A4X09_0g2174</name>
</gene>
<proteinExistence type="predicted"/>
<evidence type="ECO:0000313" key="2">
    <source>
        <dbReference type="EMBL" id="KAE8270154.1"/>
    </source>
</evidence>
<keyword evidence="3" id="KW-1185">Reference proteome</keyword>